<proteinExistence type="predicted"/>
<comment type="caution">
    <text evidence="1">The sequence shown here is derived from an EMBL/GenBank/DDBJ whole genome shotgun (WGS) entry which is preliminary data.</text>
</comment>
<keyword evidence="2" id="KW-1185">Reference proteome</keyword>
<dbReference type="OrthoDB" id="10553436at2759"/>
<accession>A0A6D2K6M3</accession>
<reference evidence="1" key="1">
    <citation type="submission" date="2020-01" db="EMBL/GenBank/DDBJ databases">
        <authorList>
            <person name="Mishra B."/>
        </authorList>
    </citation>
    <scope>NUCLEOTIDE SEQUENCE [LARGE SCALE GENOMIC DNA]</scope>
</reference>
<name>A0A6D2K6M3_9BRAS</name>
<dbReference type="EMBL" id="CACVBM020001373">
    <property type="protein sequence ID" value="CAA7047388.1"/>
    <property type="molecule type" value="Genomic_DNA"/>
</dbReference>
<evidence type="ECO:0000313" key="2">
    <source>
        <dbReference type="Proteomes" id="UP000467841"/>
    </source>
</evidence>
<sequence>MADGIRGEALSKLMRLRDEVSLAIRDEFIDIEIISLVRVRHHWDLHDHVGNLINESNNIRRGFRDWIINHPDLMPALAQDEVPVMGPMWSFPQMEAHGNRVLDEMGTNIDQIIDVLPALEEEHVEEIIELATTAIVLLYDIIQDMREMYRVIREESDSTSSSSAGSASP</sequence>
<dbReference type="AlphaFoldDB" id="A0A6D2K6M3"/>
<dbReference type="Proteomes" id="UP000467841">
    <property type="component" value="Unassembled WGS sequence"/>
</dbReference>
<gene>
    <name evidence="1" type="ORF">MERR_LOCUS34623</name>
</gene>
<organism evidence="1 2">
    <name type="scientific">Microthlaspi erraticum</name>
    <dbReference type="NCBI Taxonomy" id="1685480"/>
    <lineage>
        <taxon>Eukaryota</taxon>
        <taxon>Viridiplantae</taxon>
        <taxon>Streptophyta</taxon>
        <taxon>Embryophyta</taxon>
        <taxon>Tracheophyta</taxon>
        <taxon>Spermatophyta</taxon>
        <taxon>Magnoliopsida</taxon>
        <taxon>eudicotyledons</taxon>
        <taxon>Gunneridae</taxon>
        <taxon>Pentapetalae</taxon>
        <taxon>rosids</taxon>
        <taxon>malvids</taxon>
        <taxon>Brassicales</taxon>
        <taxon>Brassicaceae</taxon>
        <taxon>Coluteocarpeae</taxon>
        <taxon>Microthlaspi</taxon>
    </lineage>
</organism>
<protein>
    <submittedName>
        <fullName evidence="1">Uncharacterized protein</fullName>
    </submittedName>
</protein>
<evidence type="ECO:0000313" key="1">
    <source>
        <dbReference type="EMBL" id="CAA7047388.1"/>
    </source>
</evidence>